<name>A0A9W4TX28_9ASCO</name>
<dbReference type="Gene3D" id="1.20.5.420">
    <property type="entry name" value="Immunoglobulin FC, subunit C"/>
    <property type="match status" value="1"/>
</dbReference>
<dbReference type="GO" id="GO:0015031">
    <property type="term" value="P:protein transport"/>
    <property type="evidence" value="ECO:0007669"/>
    <property type="project" value="UniProtKB-KW"/>
</dbReference>
<keyword evidence="4" id="KW-0813">Transport</keyword>
<comment type="caution">
    <text evidence="12">The sequence shown here is derived from an EMBL/GenBank/DDBJ whole genome shotgun (WGS) entry which is preliminary data.</text>
</comment>
<evidence type="ECO:0000259" key="10">
    <source>
        <dbReference type="Pfam" id="PF04652"/>
    </source>
</evidence>
<keyword evidence="5" id="KW-0963">Cytoplasm</keyword>
<evidence type="ECO:0000313" key="13">
    <source>
        <dbReference type="Proteomes" id="UP001152885"/>
    </source>
</evidence>
<feature type="compositionally biased region" description="Acidic residues" evidence="9">
    <location>
        <begin position="206"/>
        <end position="235"/>
    </location>
</feature>
<comment type="subcellular location">
    <subcellularLocation>
        <location evidence="2">Cytoplasm</location>
    </subcellularLocation>
    <subcellularLocation>
        <location evidence="1">Endosome membrane</location>
        <topology evidence="1">Peripheral membrane protein</topology>
    </subcellularLocation>
</comment>
<dbReference type="InterPro" id="IPR039431">
    <property type="entry name" value="Vta1/CALS_N"/>
</dbReference>
<dbReference type="OrthoDB" id="391137at2759"/>
<feature type="domain" description="Vta1 C-terminal" evidence="11">
    <location>
        <begin position="367"/>
        <end position="402"/>
    </location>
</feature>
<accession>A0A9W4TX28</accession>
<evidence type="ECO:0000313" key="12">
    <source>
        <dbReference type="EMBL" id="CAI5757273.1"/>
    </source>
</evidence>
<gene>
    <name evidence="12" type="ORF">CANVERA_P1790</name>
</gene>
<keyword evidence="7" id="KW-0653">Protein transport</keyword>
<dbReference type="Proteomes" id="UP001152885">
    <property type="component" value="Unassembled WGS sequence"/>
</dbReference>
<evidence type="ECO:0000256" key="2">
    <source>
        <dbReference type="ARBA" id="ARBA00004496"/>
    </source>
</evidence>
<evidence type="ECO:0000256" key="7">
    <source>
        <dbReference type="ARBA" id="ARBA00022927"/>
    </source>
</evidence>
<dbReference type="GO" id="GO:0010008">
    <property type="term" value="C:endosome membrane"/>
    <property type="evidence" value="ECO:0007669"/>
    <property type="project" value="UniProtKB-SubCell"/>
</dbReference>
<keyword evidence="8" id="KW-0472">Membrane</keyword>
<evidence type="ECO:0000256" key="3">
    <source>
        <dbReference type="ARBA" id="ARBA00007895"/>
    </source>
</evidence>
<organism evidence="12 13">
    <name type="scientific">Candida verbasci</name>
    <dbReference type="NCBI Taxonomy" id="1227364"/>
    <lineage>
        <taxon>Eukaryota</taxon>
        <taxon>Fungi</taxon>
        <taxon>Dikarya</taxon>
        <taxon>Ascomycota</taxon>
        <taxon>Saccharomycotina</taxon>
        <taxon>Pichiomycetes</taxon>
        <taxon>Debaryomycetaceae</taxon>
        <taxon>Candida/Lodderomyces clade</taxon>
        <taxon>Candida</taxon>
    </lineage>
</organism>
<evidence type="ECO:0000256" key="5">
    <source>
        <dbReference type="ARBA" id="ARBA00022490"/>
    </source>
</evidence>
<evidence type="ECO:0000256" key="1">
    <source>
        <dbReference type="ARBA" id="ARBA00004481"/>
    </source>
</evidence>
<evidence type="ECO:0000256" key="6">
    <source>
        <dbReference type="ARBA" id="ARBA00022753"/>
    </source>
</evidence>
<dbReference type="PANTHER" id="PTHR46009">
    <property type="entry name" value="VACUOLAR PROTEIN SORTING-ASSOCIATED PROTEIN VTA1 HOMOLOG"/>
    <property type="match status" value="1"/>
</dbReference>
<comment type="similarity">
    <text evidence="3">Belongs to the VTA1 family.</text>
</comment>
<dbReference type="PANTHER" id="PTHR46009:SF1">
    <property type="entry name" value="VACUOLAR PROTEIN SORTING-ASSOCIATED PROTEIN VTA1 HOMOLOG"/>
    <property type="match status" value="1"/>
</dbReference>
<evidence type="ECO:0008006" key="14">
    <source>
        <dbReference type="Google" id="ProtNLM"/>
    </source>
</evidence>
<dbReference type="InterPro" id="IPR041212">
    <property type="entry name" value="Vta1_C"/>
</dbReference>
<feature type="domain" description="Vta1/callose synthase N-terminal" evidence="10">
    <location>
        <begin position="17"/>
        <end position="174"/>
    </location>
</feature>
<dbReference type="InterPro" id="IPR023175">
    <property type="entry name" value="Vta1/CALS_N_sf"/>
</dbReference>
<evidence type="ECO:0000259" key="11">
    <source>
        <dbReference type="Pfam" id="PF18097"/>
    </source>
</evidence>
<evidence type="ECO:0000256" key="8">
    <source>
        <dbReference type="ARBA" id="ARBA00023136"/>
    </source>
</evidence>
<protein>
    <recommendedName>
        <fullName evidence="14">Vacuolar protein sorting-associated protein VTA1</fullName>
    </recommendedName>
</protein>
<evidence type="ECO:0000256" key="4">
    <source>
        <dbReference type="ARBA" id="ARBA00022448"/>
    </source>
</evidence>
<sequence length="411" mass="47390">MTINLQSIPEQLKSNKNITPYIIRSIDLGSINPIVSYYCKIYVLEYILQNKLHMESKENEGFTVELLDDTESMKKNEESLQEKQVSLVVVLSFAYKLFNQCLQDLKSLTKEKKQATVKKFQAALNFLNILSVFQNSEEIDWQKVSKVDSWDEFDKLNKEKIKVLKFQLSKLFKDEIPYVDEVNDEDLEKELDQELKELEADKKEDDTEEVYNQADDEEEVKNEEEVKDEEEEEEGHDLKMPGAPNDLPKFIDDEDSQPNLPGAPDSEPKFIDDDENGSQPILPGAPHFSPQVSDSESDFKLPGAPKYLPDDEDELSHINKTSSIHVYQPNSNPKKEEFKKPSISRNVSHSHHQLSKNDIKQILDKEDSINVIKKNIKFANSALTFDDLDECERQLEDAIKLMKALKAQEDE</sequence>
<dbReference type="Gene3D" id="1.25.40.270">
    <property type="entry name" value="Vacuolar protein sorting-associated protein vta1"/>
    <property type="match status" value="1"/>
</dbReference>
<reference evidence="12" key="1">
    <citation type="submission" date="2022-12" db="EMBL/GenBank/DDBJ databases">
        <authorList>
            <person name="Brejova B."/>
        </authorList>
    </citation>
    <scope>NUCLEOTIDE SEQUENCE</scope>
</reference>
<dbReference type="AlphaFoldDB" id="A0A9W4TX28"/>
<dbReference type="EMBL" id="CANTUO010000001">
    <property type="protein sequence ID" value="CAI5757273.1"/>
    <property type="molecule type" value="Genomic_DNA"/>
</dbReference>
<keyword evidence="13" id="KW-1185">Reference proteome</keyword>
<dbReference type="GO" id="GO:0005771">
    <property type="term" value="C:multivesicular body"/>
    <property type="evidence" value="ECO:0007669"/>
    <property type="project" value="TreeGrafter"/>
</dbReference>
<dbReference type="GO" id="GO:0032511">
    <property type="term" value="P:late endosome to vacuole transport via multivesicular body sorting pathway"/>
    <property type="evidence" value="ECO:0007669"/>
    <property type="project" value="InterPro"/>
</dbReference>
<evidence type="ECO:0000256" key="9">
    <source>
        <dbReference type="SAM" id="MobiDB-lite"/>
    </source>
</evidence>
<keyword evidence="6" id="KW-0967">Endosome</keyword>
<proteinExistence type="inferred from homology"/>
<dbReference type="Pfam" id="PF18097">
    <property type="entry name" value="Vta1_C"/>
    <property type="match status" value="1"/>
</dbReference>
<feature type="region of interest" description="Disordered" evidence="9">
    <location>
        <begin position="197"/>
        <end position="313"/>
    </location>
</feature>
<dbReference type="InterPro" id="IPR044538">
    <property type="entry name" value="Vta1-like"/>
</dbReference>
<dbReference type="Pfam" id="PF04652">
    <property type="entry name" value="Vta1"/>
    <property type="match status" value="1"/>
</dbReference>